<organism evidence="3">
    <name type="scientific">marine sediment metagenome</name>
    <dbReference type="NCBI Taxonomy" id="412755"/>
    <lineage>
        <taxon>unclassified sequences</taxon>
        <taxon>metagenomes</taxon>
        <taxon>ecological metagenomes</taxon>
    </lineage>
</organism>
<reference evidence="3" key="1">
    <citation type="journal article" date="2015" name="Nature">
        <title>Complex archaea that bridge the gap between prokaryotes and eukaryotes.</title>
        <authorList>
            <person name="Spang A."/>
            <person name="Saw J.H."/>
            <person name="Jorgensen S.L."/>
            <person name="Zaremba-Niedzwiedzka K."/>
            <person name="Martijn J."/>
            <person name="Lind A.E."/>
            <person name="van Eijk R."/>
            <person name="Schleper C."/>
            <person name="Guy L."/>
            <person name="Ettema T.J."/>
        </authorList>
    </citation>
    <scope>NUCLEOTIDE SEQUENCE</scope>
</reference>
<feature type="region of interest" description="Disordered" evidence="1">
    <location>
        <begin position="14"/>
        <end position="33"/>
    </location>
</feature>
<name>A0A0F9IK17_9ZZZZ</name>
<accession>A0A0F9IK17</accession>
<dbReference type="AlphaFoldDB" id="A0A0F9IK17"/>
<sequence length="150" mass="16988">MGLVFPALGVLDSRDGRRNDTRVPAPQSETADVRTKSVYQPADPSDGRRVLVTQYWPRGVRRAAVDEYVRTLAPSRQLLQAYKAGQLQWQSFQQQYLEQMRAPEARAEIQRLARQASTQAVTLMCACKDERHCHRPLLQGLIAREATPAE</sequence>
<dbReference type="InterPro" id="IPR054495">
    <property type="entry name" value="DUF488-N3a"/>
</dbReference>
<evidence type="ECO:0000256" key="1">
    <source>
        <dbReference type="SAM" id="MobiDB-lite"/>
    </source>
</evidence>
<dbReference type="PANTHER" id="PTHR36849">
    <property type="entry name" value="CYTOPLASMIC PROTEIN-RELATED"/>
    <property type="match status" value="1"/>
</dbReference>
<gene>
    <name evidence="3" type="ORF">LCGC14_1867460</name>
</gene>
<dbReference type="InterPro" id="IPR052552">
    <property type="entry name" value="YeaO-like"/>
</dbReference>
<dbReference type="PANTHER" id="PTHR36849:SF1">
    <property type="entry name" value="CYTOPLASMIC PROTEIN"/>
    <property type="match status" value="1"/>
</dbReference>
<feature type="domain" description="DUF488" evidence="2">
    <location>
        <begin position="33"/>
        <end position="144"/>
    </location>
</feature>
<dbReference type="EMBL" id="LAZR01018997">
    <property type="protein sequence ID" value="KKL94160.1"/>
    <property type="molecule type" value="Genomic_DNA"/>
</dbReference>
<protein>
    <recommendedName>
        <fullName evidence="2">DUF488 domain-containing protein</fullName>
    </recommendedName>
</protein>
<evidence type="ECO:0000313" key="3">
    <source>
        <dbReference type="EMBL" id="KKL94160.1"/>
    </source>
</evidence>
<proteinExistence type="predicted"/>
<comment type="caution">
    <text evidence="3">The sequence shown here is derived from an EMBL/GenBank/DDBJ whole genome shotgun (WGS) entry which is preliminary data.</text>
</comment>
<dbReference type="Pfam" id="PF22751">
    <property type="entry name" value="DUF488-N3a"/>
    <property type="match status" value="1"/>
</dbReference>
<evidence type="ECO:0000259" key="2">
    <source>
        <dbReference type="Pfam" id="PF22751"/>
    </source>
</evidence>